<accession>A0A2K1QXG6</accession>
<dbReference type="InParanoid" id="A0A2K1QXG6"/>
<evidence type="ECO:0000313" key="1">
    <source>
        <dbReference type="EMBL" id="PNS19737.1"/>
    </source>
</evidence>
<sequence length="90" mass="10046">MARSIARGTKTYLQQFDEENPFEGVLGRGRFATHTWAVVALLGAYVEKVGGSRERLRRRGITLQIAPDEGPDGADMSWEGAGRRWLIRGE</sequence>
<evidence type="ECO:0000313" key="2">
    <source>
        <dbReference type="Proteomes" id="UP000243797"/>
    </source>
</evidence>
<protein>
    <submittedName>
        <fullName evidence="1">Uncharacterized protein</fullName>
    </submittedName>
</protein>
<dbReference type="Proteomes" id="UP000243797">
    <property type="component" value="Unassembled WGS sequence"/>
</dbReference>
<gene>
    <name evidence="1" type="ORF">CAC42_7704</name>
</gene>
<keyword evidence="2" id="KW-1185">Reference proteome</keyword>
<proteinExistence type="predicted"/>
<name>A0A2K1QXG6_9PEZI</name>
<dbReference type="AlphaFoldDB" id="A0A2K1QXG6"/>
<comment type="caution">
    <text evidence="1">The sequence shown here is derived from an EMBL/GenBank/DDBJ whole genome shotgun (WGS) entry which is preliminary data.</text>
</comment>
<dbReference type="OrthoDB" id="6846267at2759"/>
<dbReference type="EMBL" id="NKHZ01000029">
    <property type="protein sequence ID" value="PNS19737.1"/>
    <property type="molecule type" value="Genomic_DNA"/>
</dbReference>
<organism evidence="1 2">
    <name type="scientific">Sphaceloma murrayae</name>
    <dbReference type="NCBI Taxonomy" id="2082308"/>
    <lineage>
        <taxon>Eukaryota</taxon>
        <taxon>Fungi</taxon>
        <taxon>Dikarya</taxon>
        <taxon>Ascomycota</taxon>
        <taxon>Pezizomycotina</taxon>
        <taxon>Dothideomycetes</taxon>
        <taxon>Dothideomycetidae</taxon>
        <taxon>Myriangiales</taxon>
        <taxon>Elsinoaceae</taxon>
        <taxon>Sphaceloma</taxon>
    </lineage>
</organism>
<reference evidence="1 2" key="1">
    <citation type="submission" date="2017-06" db="EMBL/GenBank/DDBJ databases">
        <title>Draft genome sequence of a variant of Elsinoe murrayae.</title>
        <authorList>
            <person name="Cheng Q."/>
        </authorList>
    </citation>
    <scope>NUCLEOTIDE SEQUENCE [LARGE SCALE GENOMIC DNA]</scope>
    <source>
        <strain evidence="1 2">CQ-2017a</strain>
    </source>
</reference>